<gene>
    <name evidence="2" type="ORF">VSDG_09360</name>
</gene>
<dbReference type="Gene3D" id="3.30.300.30">
    <property type="match status" value="1"/>
</dbReference>
<dbReference type="Pfam" id="PF13193">
    <property type="entry name" value="AMP-binding_C"/>
    <property type="match status" value="1"/>
</dbReference>
<dbReference type="EMBL" id="LJZO01000071">
    <property type="protein sequence ID" value="ROV88071.1"/>
    <property type="molecule type" value="Genomic_DNA"/>
</dbReference>
<dbReference type="PANTHER" id="PTHR24096:SF422">
    <property type="entry name" value="BCDNA.GH02901"/>
    <property type="match status" value="1"/>
</dbReference>
<feature type="domain" description="AMP-binding enzyme C-terminal" evidence="1">
    <location>
        <begin position="119"/>
        <end position="200"/>
    </location>
</feature>
<protein>
    <recommendedName>
        <fullName evidence="1">AMP-binding enzyme C-terminal domain-containing protein</fullName>
    </recommendedName>
</protein>
<keyword evidence="3" id="KW-1185">Reference proteome</keyword>
<evidence type="ECO:0000313" key="2">
    <source>
        <dbReference type="EMBL" id="ROV88071.1"/>
    </source>
</evidence>
<reference evidence="2 3" key="1">
    <citation type="submission" date="2015-09" db="EMBL/GenBank/DDBJ databases">
        <title>Host preference determinants of Valsa canker pathogens revealed by comparative genomics.</title>
        <authorList>
            <person name="Yin Z."/>
            <person name="Huang L."/>
        </authorList>
    </citation>
    <scope>NUCLEOTIDE SEQUENCE [LARGE SCALE GENOMIC DNA]</scope>
    <source>
        <strain evidence="2 3">YSFL</strain>
    </source>
</reference>
<dbReference type="STRING" id="252740.A0A423VB76"/>
<comment type="caution">
    <text evidence="2">The sequence shown here is derived from an EMBL/GenBank/DDBJ whole genome shotgun (WGS) entry which is preliminary data.</text>
</comment>
<organism evidence="2 3">
    <name type="scientific">Cytospora chrysosperma</name>
    <name type="common">Cytospora canker fungus</name>
    <name type="synonym">Sphaeria chrysosperma</name>
    <dbReference type="NCBI Taxonomy" id="252740"/>
    <lineage>
        <taxon>Eukaryota</taxon>
        <taxon>Fungi</taxon>
        <taxon>Dikarya</taxon>
        <taxon>Ascomycota</taxon>
        <taxon>Pezizomycotina</taxon>
        <taxon>Sordariomycetes</taxon>
        <taxon>Sordariomycetidae</taxon>
        <taxon>Diaporthales</taxon>
        <taxon>Cytosporaceae</taxon>
        <taxon>Cytospora</taxon>
    </lineage>
</organism>
<name>A0A423VB76_CYTCH</name>
<evidence type="ECO:0000259" key="1">
    <source>
        <dbReference type="Pfam" id="PF13193"/>
    </source>
</evidence>
<dbReference type="InterPro" id="IPR045851">
    <property type="entry name" value="AMP-bd_C_sf"/>
</dbReference>
<evidence type="ECO:0000313" key="3">
    <source>
        <dbReference type="Proteomes" id="UP000284375"/>
    </source>
</evidence>
<dbReference type="GO" id="GO:0016405">
    <property type="term" value="F:CoA-ligase activity"/>
    <property type="evidence" value="ECO:0007669"/>
    <property type="project" value="TreeGrafter"/>
</dbReference>
<sequence>MTELATIATSTSEHDILTKSSGSVVPATRAKLFGLDGKEVKEYDTPGELWIQSPSMTLGYLNNQKATAETFVHDEDGRWVRTGDEAIVTLAPSGIEHVVIVDRIKELIKVKGHQVAPAELEAHLLSHPAVADCAVIQVPDQNAGEVPKAFVVKAPDFAKKPEDEVVRAILKHVEEHKAPYKWIKGGIEFLDVVPKSPSGKILRRLLRDKEKASRSKAGPKL</sequence>
<dbReference type="InterPro" id="IPR025110">
    <property type="entry name" value="AMP-bd_C"/>
</dbReference>
<dbReference type="PANTHER" id="PTHR24096">
    <property type="entry name" value="LONG-CHAIN-FATTY-ACID--COA LIGASE"/>
    <property type="match status" value="1"/>
</dbReference>
<accession>A0A423VB76</accession>
<dbReference type="Gene3D" id="3.40.50.12780">
    <property type="entry name" value="N-terminal domain of ligase-like"/>
    <property type="match status" value="1"/>
</dbReference>
<dbReference type="SUPFAM" id="SSF56801">
    <property type="entry name" value="Acetyl-CoA synthetase-like"/>
    <property type="match status" value="1"/>
</dbReference>
<dbReference type="OrthoDB" id="6509636at2759"/>
<dbReference type="AlphaFoldDB" id="A0A423VB76"/>
<proteinExistence type="predicted"/>
<dbReference type="InterPro" id="IPR042099">
    <property type="entry name" value="ANL_N_sf"/>
</dbReference>
<dbReference type="Proteomes" id="UP000284375">
    <property type="component" value="Unassembled WGS sequence"/>
</dbReference>